<feature type="region of interest" description="Disordered" evidence="1">
    <location>
        <begin position="44"/>
        <end position="95"/>
    </location>
</feature>
<accession>A0A2A9F8A1</accession>
<organism evidence="2 3">
    <name type="scientific">Amycolatopsis sulphurea</name>
    <dbReference type="NCBI Taxonomy" id="76022"/>
    <lineage>
        <taxon>Bacteria</taxon>
        <taxon>Bacillati</taxon>
        <taxon>Actinomycetota</taxon>
        <taxon>Actinomycetes</taxon>
        <taxon>Pseudonocardiales</taxon>
        <taxon>Pseudonocardiaceae</taxon>
        <taxon>Amycolatopsis</taxon>
    </lineage>
</organism>
<dbReference type="AlphaFoldDB" id="A0A2A9F8A1"/>
<sequence length="95" mass="10071">MPDVNAGPAARFAAALLDLKLSAGDPSYDRMRMQLRAAASKSALSAAARGRTLPSVKGPFTDSESVKGPFTDLRSLRMAPHTDFAGTLGRAPRQR</sequence>
<evidence type="ECO:0000313" key="3">
    <source>
        <dbReference type="Proteomes" id="UP000243542"/>
    </source>
</evidence>
<name>A0A2A9F8A1_9PSEU</name>
<comment type="caution">
    <text evidence="2">The sequence shown here is derived from an EMBL/GenBank/DDBJ whole genome shotgun (WGS) entry which is preliminary data.</text>
</comment>
<reference evidence="2 3" key="1">
    <citation type="submission" date="2017-10" db="EMBL/GenBank/DDBJ databases">
        <title>Sequencing the genomes of 1000 actinobacteria strains.</title>
        <authorList>
            <person name="Klenk H.-P."/>
        </authorList>
    </citation>
    <scope>NUCLEOTIDE SEQUENCE [LARGE SCALE GENOMIC DNA]</scope>
    <source>
        <strain evidence="2 3">DSM 46092</strain>
    </source>
</reference>
<protein>
    <submittedName>
        <fullName evidence="2">Uncharacterized protein</fullName>
    </submittedName>
</protein>
<gene>
    <name evidence="2" type="ORF">ATK36_1646</name>
</gene>
<evidence type="ECO:0000313" key="2">
    <source>
        <dbReference type="EMBL" id="PFG46655.1"/>
    </source>
</evidence>
<keyword evidence="3" id="KW-1185">Reference proteome</keyword>
<dbReference type="EMBL" id="PDJK01000002">
    <property type="protein sequence ID" value="PFG46655.1"/>
    <property type="molecule type" value="Genomic_DNA"/>
</dbReference>
<dbReference type="Proteomes" id="UP000243542">
    <property type="component" value="Unassembled WGS sequence"/>
</dbReference>
<evidence type="ECO:0000256" key="1">
    <source>
        <dbReference type="SAM" id="MobiDB-lite"/>
    </source>
</evidence>
<proteinExistence type="predicted"/>